<feature type="domain" description="Toprim" evidence="12">
    <location>
        <begin position="20"/>
        <end position="130"/>
    </location>
</feature>
<feature type="region of interest" description="Interaction with DNA" evidence="10">
    <location>
        <begin position="180"/>
        <end position="185"/>
    </location>
</feature>
<dbReference type="InterPro" id="IPR013498">
    <property type="entry name" value="Topo_IA_Znf"/>
</dbReference>
<comment type="function">
    <text evidence="10">Releases the supercoiling and torsional tension of DNA, which is introduced during the DNA replication and transcription, by transiently cleaving and rejoining one strand of the DNA duplex. Introduces a single-strand break via transesterification at a target site in duplex DNA. The scissile phosphodiester is attacked by the catalytic tyrosine of the enzyme, resulting in the formation of a DNA-(5'-phosphotyrosyl)-enzyme intermediate and the expulsion of a 3'-OH DNA strand. The free DNA strand then undergoes passage around the unbroken strand, thus removing DNA supercoils. Finally, in the religation step, the DNA 3'-OH attacks the covalent intermediate to expel the active-site tyrosine and restore the DNA phosphodiester backbone.</text>
</comment>
<feature type="active site" description="O-(5'-phospho-DNA)-tyrosine intermediate" evidence="10">
    <location>
        <position position="316"/>
    </location>
</feature>
<evidence type="ECO:0000256" key="3">
    <source>
        <dbReference type="ARBA" id="ARBA00022723"/>
    </source>
</evidence>
<keyword evidence="4" id="KW-0863">Zinc-finger</keyword>
<dbReference type="InterPro" id="IPR023406">
    <property type="entry name" value="Topo_IA_AS"/>
</dbReference>
<dbReference type="InterPro" id="IPR034149">
    <property type="entry name" value="TOPRIM_TopoI"/>
</dbReference>
<keyword evidence="15" id="KW-1185">Reference proteome</keyword>
<accession>A0A1K1Q0S9</accession>
<feature type="site" description="Interaction with DNA" evidence="10">
    <location>
        <position position="318"/>
    </location>
</feature>
<keyword evidence="7 10" id="KW-0799">Topoisomerase</keyword>
<feature type="site" description="Interaction with DNA" evidence="10">
    <location>
        <position position="508"/>
    </location>
</feature>
<dbReference type="AlphaFoldDB" id="A0A1K1Q0S9"/>
<feature type="site" description="Interaction with DNA" evidence="10">
    <location>
        <position position="172"/>
    </location>
</feature>
<dbReference type="EMBL" id="FPJA01000009">
    <property type="protein sequence ID" value="SFW53291.1"/>
    <property type="molecule type" value="Genomic_DNA"/>
</dbReference>
<dbReference type="Gene3D" id="1.10.290.10">
    <property type="entry name" value="Topoisomerase I, domain 4"/>
    <property type="match status" value="1"/>
</dbReference>
<dbReference type="InterPro" id="IPR023405">
    <property type="entry name" value="Topo_IA_core_domain"/>
</dbReference>
<protein>
    <recommendedName>
        <fullName evidence="10">DNA topoisomerase 1</fullName>
        <ecNumber evidence="10">5.6.2.1</ecNumber>
    </recommendedName>
    <alternativeName>
        <fullName evidence="10">DNA topoisomerase I</fullName>
    </alternativeName>
</protein>
<dbReference type="NCBIfam" id="TIGR01051">
    <property type="entry name" value="topA_bact"/>
    <property type="match status" value="1"/>
</dbReference>
<dbReference type="SMART" id="SM00436">
    <property type="entry name" value="TOP1Bc"/>
    <property type="match status" value="1"/>
</dbReference>
<dbReference type="Gene3D" id="3.40.50.140">
    <property type="match status" value="1"/>
</dbReference>
<dbReference type="Pfam" id="PF01751">
    <property type="entry name" value="Toprim"/>
    <property type="match status" value="1"/>
</dbReference>
<gene>
    <name evidence="10" type="primary">topA</name>
    <name evidence="14" type="ORF">SAMN02910323_2340</name>
</gene>
<keyword evidence="9 10" id="KW-0413">Isomerase</keyword>
<reference evidence="15" key="1">
    <citation type="submission" date="2016-11" db="EMBL/GenBank/DDBJ databases">
        <authorList>
            <person name="Varghese N."/>
            <person name="Submissions S."/>
        </authorList>
    </citation>
    <scope>NUCLEOTIDE SEQUENCE [LARGE SCALE GENOMIC DNA]</scope>
    <source>
        <strain evidence="15">C3</strain>
    </source>
</reference>
<dbReference type="InterPro" id="IPR013826">
    <property type="entry name" value="Topo_IA_cen_sub3"/>
</dbReference>
<evidence type="ECO:0000256" key="2">
    <source>
        <dbReference type="ARBA" id="ARBA00009446"/>
    </source>
</evidence>
<feature type="site" description="Interaction with DNA" evidence="10">
    <location>
        <position position="165"/>
    </location>
</feature>
<keyword evidence="3" id="KW-0479">Metal-binding</keyword>
<dbReference type="InterPro" id="IPR013825">
    <property type="entry name" value="Topo_IA_cen_sub2"/>
</dbReference>
<dbReference type="PRINTS" id="PR00417">
    <property type="entry name" value="PRTPISMRASEI"/>
</dbReference>
<name>A0A1K1Q0S9_SELRU</name>
<comment type="catalytic activity">
    <reaction evidence="1 10">
        <text>ATP-independent breakage of single-stranded DNA, followed by passage and rejoining.</text>
        <dbReference type="EC" id="5.6.2.1"/>
    </reaction>
</comment>
<dbReference type="SUPFAM" id="SSF56712">
    <property type="entry name" value="Prokaryotic type I DNA topoisomerase"/>
    <property type="match status" value="1"/>
</dbReference>
<feature type="compositionally biased region" description="Basic and acidic residues" evidence="11">
    <location>
        <begin position="718"/>
        <end position="742"/>
    </location>
</feature>
<sequence>MAAEKTKAKAKTKAKSKVKKTLVIVESPAKAKTIEKYLGKKYMVRASMGHLRDLPKSQFGIDVENDFAPKYINIRGKGDLIKALKKDAKNADKVYLASDPDREGEAIAWHLSFILGLNPEEDCRIVFNEITKPAIQEAVKHPRGINIDQVDAQQARRMLDRIVGYKLSPLLWRKVRKGLSAGRVQSVTVKLICDREKEIQAFESVEYWTVGMKLRKDKSAMFDAELTHVDGEKLDLHDEKNTTALVEDFQKQQLIVDKVKKSERKRKPAAPFTTSSLQQDAARKLGFTSRKTMMLAQQLYEGIELGRHGATGLITYMRTDSTRLSDVALNDARAFIGEQFGEDYLPAKANVYVTGKKAQDAHEAIRPTDVNITPESVEKYLNKDQLKLYTLIWQRFTASQMVPAVYDTMSIQIKAGSRYQAKAAGSKLKFAGFTAVYAGAETTKKEKDVLLPDLAEGDELNIAKMLPQQHFTEPPPRYNDASLVKTLEEKEIGRPSTYAPIIETIQARGYVQRIDKHFQPTELGFVVVDMLKEYFKDIVDVKFTADLENELDEIAEGKVEKNHLLKEFYDPFAVTLEKADEAIGHVELPEEVSDVPCDICGRMMVVKQGRYGKFLACPGFPDCRNTKPLLVDTGVKCPKCGGSIVERKSHRGRKFYGCKNYPECDYTTWDQPLQEKCPTCGAFMLKHHYKNGRGLTYCSNEACETRIDHPINKELEKMRQRAEAKKAKEAEAAAQAEKESKTKKGKKK</sequence>
<dbReference type="Gene3D" id="3.30.65.10">
    <property type="entry name" value="Bacterial Topoisomerase I, domain 1"/>
    <property type="match status" value="2"/>
</dbReference>
<evidence type="ECO:0000256" key="10">
    <source>
        <dbReference type="HAMAP-Rule" id="MF_00952"/>
    </source>
</evidence>
<feature type="site" description="Interaction with DNA" evidence="10">
    <location>
        <position position="157"/>
    </location>
</feature>
<dbReference type="Pfam" id="PF01131">
    <property type="entry name" value="Topoisom_bac"/>
    <property type="match status" value="1"/>
</dbReference>
<evidence type="ECO:0000259" key="13">
    <source>
        <dbReference type="PROSITE" id="PS52039"/>
    </source>
</evidence>
<evidence type="ECO:0000256" key="11">
    <source>
        <dbReference type="SAM" id="MobiDB-lite"/>
    </source>
</evidence>
<dbReference type="HAMAP" id="MF_00952">
    <property type="entry name" value="Topoisom_1_prok"/>
    <property type="match status" value="1"/>
</dbReference>
<organism evidence="14 15">
    <name type="scientific">Selenomonas ruminantium</name>
    <dbReference type="NCBI Taxonomy" id="971"/>
    <lineage>
        <taxon>Bacteria</taxon>
        <taxon>Bacillati</taxon>
        <taxon>Bacillota</taxon>
        <taxon>Negativicutes</taxon>
        <taxon>Selenomonadales</taxon>
        <taxon>Selenomonadaceae</taxon>
        <taxon>Selenomonas</taxon>
    </lineage>
</organism>
<dbReference type="InterPro" id="IPR028612">
    <property type="entry name" value="Topoisom_1_IA"/>
</dbReference>
<dbReference type="PANTHER" id="PTHR42785:SF1">
    <property type="entry name" value="DNA TOPOISOMERASE"/>
    <property type="match status" value="1"/>
</dbReference>
<keyword evidence="5" id="KW-0862">Zinc</keyword>
<feature type="site" description="Interaction with DNA" evidence="10">
    <location>
        <position position="156"/>
    </location>
</feature>
<dbReference type="SMART" id="SM00493">
    <property type="entry name" value="TOPRIM"/>
    <property type="match status" value="1"/>
</dbReference>
<dbReference type="PANTHER" id="PTHR42785">
    <property type="entry name" value="DNA TOPOISOMERASE, TYPE IA, CORE"/>
    <property type="match status" value="1"/>
</dbReference>
<dbReference type="SUPFAM" id="SSF57783">
    <property type="entry name" value="Zinc beta-ribbon"/>
    <property type="match status" value="2"/>
</dbReference>
<comment type="subunit">
    <text evidence="10">Monomer.</text>
</comment>
<dbReference type="GO" id="GO:0006265">
    <property type="term" value="P:DNA topological change"/>
    <property type="evidence" value="ECO:0007669"/>
    <property type="project" value="UniProtKB-UniRule"/>
</dbReference>
<dbReference type="Proteomes" id="UP000182958">
    <property type="component" value="Unassembled WGS sequence"/>
</dbReference>
<feature type="site" description="Interaction with DNA" evidence="10">
    <location>
        <position position="50"/>
    </location>
</feature>
<evidence type="ECO:0000256" key="5">
    <source>
        <dbReference type="ARBA" id="ARBA00022833"/>
    </source>
</evidence>
<feature type="region of interest" description="Disordered" evidence="11">
    <location>
        <begin position="718"/>
        <end position="748"/>
    </location>
</feature>
<dbReference type="InterPro" id="IPR003602">
    <property type="entry name" value="Topo_IA_DNA-bd_dom"/>
</dbReference>
<feature type="domain" description="Topo IA-type catalytic" evidence="13">
    <location>
        <begin position="146"/>
        <end position="576"/>
    </location>
</feature>
<dbReference type="InterPro" id="IPR003601">
    <property type="entry name" value="Topo_IA_2"/>
</dbReference>
<evidence type="ECO:0000256" key="4">
    <source>
        <dbReference type="ARBA" id="ARBA00022771"/>
    </source>
</evidence>
<evidence type="ECO:0000256" key="7">
    <source>
        <dbReference type="ARBA" id="ARBA00023029"/>
    </source>
</evidence>
<dbReference type="GO" id="GO:0005694">
    <property type="term" value="C:chromosome"/>
    <property type="evidence" value="ECO:0007669"/>
    <property type="project" value="InterPro"/>
</dbReference>
<dbReference type="PROSITE" id="PS00396">
    <property type="entry name" value="TOPO_IA_1"/>
    <property type="match status" value="1"/>
</dbReference>
<dbReference type="GO" id="GO:0003677">
    <property type="term" value="F:DNA binding"/>
    <property type="evidence" value="ECO:0007669"/>
    <property type="project" value="UniProtKB-KW"/>
</dbReference>
<dbReference type="Pfam" id="PF01396">
    <property type="entry name" value="Zn_ribbon_Top1"/>
    <property type="match status" value="3"/>
</dbReference>
<dbReference type="InterPro" id="IPR013824">
    <property type="entry name" value="Topo_IA_cen_sub1"/>
</dbReference>
<dbReference type="InterPro" id="IPR006171">
    <property type="entry name" value="TOPRIM_dom"/>
</dbReference>
<evidence type="ECO:0000256" key="8">
    <source>
        <dbReference type="ARBA" id="ARBA00023125"/>
    </source>
</evidence>
<keyword evidence="6" id="KW-0460">Magnesium</keyword>
<evidence type="ECO:0000313" key="14">
    <source>
        <dbReference type="EMBL" id="SFW53291.1"/>
    </source>
</evidence>
<dbReference type="GO" id="GO:0003917">
    <property type="term" value="F:DNA topoisomerase type I (single strand cut, ATP-independent) activity"/>
    <property type="evidence" value="ECO:0007669"/>
    <property type="project" value="UniProtKB-UniRule"/>
</dbReference>
<comment type="similarity">
    <text evidence="2 10">Belongs to the type IA topoisomerase family.</text>
</comment>
<dbReference type="CDD" id="cd03363">
    <property type="entry name" value="TOPRIM_TopoIA_TopoI"/>
    <property type="match status" value="1"/>
</dbReference>
<dbReference type="Gene3D" id="1.10.460.10">
    <property type="entry name" value="Topoisomerase I, domain 2"/>
    <property type="match status" value="1"/>
</dbReference>
<evidence type="ECO:0000256" key="6">
    <source>
        <dbReference type="ARBA" id="ARBA00022842"/>
    </source>
</evidence>
<dbReference type="Gene3D" id="2.70.20.10">
    <property type="entry name" value="Topoisomerase I, domain 3"/>
    <property type="match status" value="1"/>
</dbReference>
<dbReference type="InterPro" id="IPR013497">
    <property type="entry name" value="Topo_IA_cen"/>
</dbReference>
<dbReference type="CDD" id="cd00186">
    <property type="entry name" value="TOP1Ac"/>
    <property type="match status" value="1"/>
</dbReference>
<dbReference type="EC" id="5.6.2.1" evidence="10"/>
<evidence type="ECO:0000313" key="15">
    <source>
        <dbReference type="Proteomes" id="UP000182958"/>
    </source>
</evidence>
<evidence type="ECO:0000256" key="1">
    <source>
        <dbReference type="ARBA" id="ARBA00000213"/>
    </source>
</evidence>
<dbReference type="InterPro" id="IPR000380">
    <property type="entry name" value="Topo_IA"/>
</dbReference>
<keyword evidence="8 10" id="KW-0238">DNA-binding</keyword>
<evidence type="ECO:0000256" key="9">
    <source>
        <dbReference type="ARBA" id="ARBA00023235"/>
    </source>
</evidence>
<evidence type="ECO:0000259" key="12">
    <source>
        <dbReference type="PROSITE" id="PS50880"/>
    </source>
</evidence>
<proteinExistence type="inferred from homology"/>
<dbReference type="PROSITE" id="PS50880">
    <property type="entry name" value="TOPRIM"/>
    <property type="match status" value="1"/>
</dbReference>
<dbReference type="InterPro" id="IPR005733">
    <property type="entry name" value="TopoI_bac-type"/>
</dbReference>
<feature type="site" description="Interaction with DNA" evidence="10">
    <location>
        <position position="160"/>
    </location>
</feature>
<dbReference type="PROSITE" id="PS52039">
    <property type="entry name" value="TOPO_IA_2"/>
    <property type="match status" value="1"/>
</dbReference>
<dbReference type="GO" id="GO:0008270">
    <property type="term" value="F:zinc ion binding"/>
    <property type="evidence" value="ECO:0007669"/>
    <property type="project" value="UniProtKB-KW"/>
</dbReference>
<dbReference type="SMART" id="SM00437">
    <property type="entry name" value="TOP1Ac"/>
    <property type="match status" value="1"/>
</dbReference>